<reference evidence="23 24" key="1">
    <citation type="submission" date="2015-10" db="EMBL/GenBank/DDBJ databases">
        <title>Draft Genome of Actinomyces odontolyticus subsp. actinosynbacter strain XH001.</title>
        <authorList>
            <person name="Mclean J.S."/>
            <person name="He X."/>
        </authorList>
    </citation>
    <scope>NUCLEOTIDE SEQUENCE [LARGE SCALE GENOMIC DNA]</scope>
    <source>
        <strain evidence="23 24">XH001</strain>
    </source>
</reference>
<dbReference type="GO" id="GO:0020037">
    <property type="term" value="F:heme binding"/>
    <property type="evidence" value="ECO:0007669"/>
    <property type="project" value="TreeGrafter"/>
</dbReference>
<dbReference type="SUPFAM" id="SSF103501">
    <property type="entry name" value="Respiratory nitrate reductase 1 gamma chain"/>
    <property type="match status" value="1"/>
</dbReference>
<dbReference type="OrthoDB" id="9788113at2"/>
<feature type="transmembrane region" description="Helical" evidence="21">
    <location>
        <begin position="147"/>
        <end position="167"/>
    </location>
</feature>
<keyword evidence="4" id="KW-0813">Transport</keyword>
<evidence type="ECO:0000256" key="9">
    <source>
        <dbReference type="ARBA" id="ARBA00022982"/>
    </source>
</evidence>
<keyword evidence="11" id="KW-0560">Oxidoreductase</keyword>
<comment type="cofactor">
    <cofactor evidence="2">
        <name>heme b</name>
        <dbReference type="ChEBI" id="CHEBI:60344"/>
    </cofactor>
</comment>
<evidence type="ECO:0000313" key="23">
    <source>
        <dbReference type="EMBL" id="KSW13449.1"/>
    </source>
</evidence>
<feature type="transmembrane region" description="Helical" evidence="21">
    <location>
        <begin position="22"/>
        <end position="42"/>
    </location>
</feature>
<comment type="subcellular location">
    <subcellularLocation>
        <location evidence="3">Cell membrane</location>
        <topology evidence="3">Multi-pass membrane protein</topology>
    </subcellularLocation>
</comment>
<dbReference type="Gene3D" id="1.20.950.20">
    <property type="entry name" value="Transmembrane di-heme cytochromes, Chain C"/>
    <property type="match status" value="1"/>
</dbReference>
<evidence type="ECO:0000256" key="5">
    <source>
        <dbReference type="ARBA" id="ARBA00022475"/>
    </source>
</evidence>
<comment type="similarity">
    <text evidence="18">In the N-terminal section; belongs to the nitrate reductase alpha subunit family.</text>
</comment>
<evidence type="ECO:0000256" key="4">
    <source>
        <dbReference type="ARBA" id="ARBA00022448"/>
    </source>
</evidence>
<name>A0A0V8RZF2_9ACTO</name>
<keyword evidence="8" id="KW-0479">Metal-binding</keyword>
<gene>
    <name evidence="23" type="ORF">APY09_03650</name>
</gene>
<evidence type="ECO:0000256" key="7">
    <source>
        <dbReference type="ARBA" id="ARBA00022692"/>
    </source>
</evidence>
<dbReference type="EMBL" id="LLVT01000001">
    <property type="protein sequence ID" value="KSW13449.1"/>
    <property type="molecule type" value="Genomic_DNA"/>
</dbReference>
<dbReference type="GO" id="GO:0005886">
    <property type="term" value="C:plasma membrane"/>
    <property type="evidence" value="ECO:0007669"/>
    <property type="project" value="UniProtKB-SubCell"/>
</dbReference>
<keyword evidence="13" id="KW-0534">Nitrate assimilation</keyword>
<keyword evidence="14 21" id="KW-0472">Membrane</keyword>
<keyword evidence="9" id="KW-0249">Electron transport</keyword>
<evidence type="ECO:0000259" key="22">
    <source>
        <dbReference type="Pfam" id="PF02665"/>
    </source>
</evidence>
<feature type="binding site" description="axial binding residue" evidence="20">
    <location>
        <position position="206"/>
    </location>
    <ligand>
        <name>heme b</name>
        <dbReference type="ChEBI" id="CHEBI:60344"/>
        <label>1</label>
    </ligand>
    <ligandPart>
        <name>Fe</name>
        <dbReference type="ChEBI" id="CHEBI:18248"/>
    </ligandPart>
</feature>
<evidence type="ECO:0000256" key="10">
    <source>
        <dbReference type="ARBA" id="ARBA00022989"/>
    </source>
</evidence>
<evidence type="ECO:0000256" key="19">
    <source>
        <dbReference type="ARBA" id="ARBA00071287"/>
    </source>
</evidence>
<keyword evidence="10 21" id="KW-1133">Transmembrane helix</keyword>
<keyword evidence="6 20" id="KW-0349">Heme</keyword>
<sequence>MESALLHAASAAETQSLSFLDIALWVVLPYVSFAILIVGLAWRYKTDQYGWTSRSSQWNEPTILRWASPLFHFGVLFVFMGHILGLVIPKTWTEAAGVPQHVYHLMATIPGTIAGIMTIVGLAMLIYRRLVYKSVRVATTRMDIVTYVMLTIPVLLGGAATLLNQVLGGHEGYDYRETISVWFRSIFYLHPQAHLMVDVPLSFKLHIVAGLLLFCVWPFTRLVHAVSAPVGYVARPPVVYRARDERREHQLTRGGMSD</sequence>
<dbReference type="InterPro" id="IPR003816">
    <property type="entry name" value="Nitrate_red_gam"/>
</dbReference>
<comment type="similarity">
    <text evidence="17">In the C-terminal section; belongs to the nitrate reductase gamma subunit family.</text>
</comment>
<evidence type="ECO:0000256" key="1">
    <source>
        <dbReference type="ARBA" id="ARBA00001942"/>
    </source>
</evidence>
<evidence type="ECO:0000256" key="11">
    <source>
        <dbReference type="ARBA" id="ARBA00023002"/>
    </source>
</evidence>
<feature type="transmembrane region" description="Helical" evidence="21">
    <location>
        <begin position="63"/>
        <end position="88"/>
    </location>
</feature>
<evidence type="ECO:0000256" key="14">
    <source>
        <dbReference type="ARBA" id="ARBA00023136"/>
    </source>
</evidence>
<evidence type="ECO:0000256" key="6">
    <source>
        <dbReference type="ARBA" id="ARBA00022617"/>
    </source>
</evidence>
<evidence type="ECO:0000256" key="15">
    <source>
        <dbReference type="ARBA" id="ARBA00056200"/>
    </source>
</evidence>
<comment type="similarity">
    <text evidence="16">In the central section; belongs to the NarJ/NarW family.</text>
</comment>
<protein>
    <recommendedName>
        <fullName evidence="19">Nitrate reductase-like protein NarX</fullName>
    </recommendedName>
</protein>
<dbReference type="Proteomes" id="UP000054686">
    <property type="component" value="Unassembled WGS sequence"/>
</dbReference>
<dbReference type="NCBIfam" id="TIGR00351">
    <property type="entry name" value="narI"/>
    <property type="match status" value="1"/>
</dbReference>
<evidence type="ECO:0000256" key="12">
    <source>
        <dbReference type="ARBA" id="ARBA00023004"/>
    </source>
</evidence>
<dbReference type="FunFam" id="1.20.950.20:FF:000001">
    <property type="entry name" value="Respiratory nitrate reductase subunit gamma"/>
    <property type="match status" value="1"/>
</dbReference>
<keyword evidence="7 21" id="KW-0812">Transmembrane</keyword>
<evidence type="ECO:0000313" key="24">
    <source>
        <dbReference type="Proteomes" id="UP000054686"/>
    </source>
</evidence>
<dbReference type="GO" id="GO:0046872">
    <property type="term" value="F:metal ion binding"/>
    <property type="evidence" value="ECO:0007669"/>
    <property type="project" value="UniProtKB-KW"/>
</dbReference>
<organism evidence="23 24">
    <name type="scientific">Schaalia odontolytica</name>
    <dbReference type="NCBI Taxonomy" id="1660"/>
    <lineage>
        <taxon>Bacteria</taxon>
        <taxon>Bacillati</taxon>
        <taxon>Actinomycetota</taxon>
        <taxon>Actinomycetes</taxon>
        <taxon>Actinomycetales</taxon>
        <taxon>Actinomycetaceae</taxon>
        <taxon>Schaalia</taxon>
    </lineage>
</organism>
<dbReference type="PANTHER" id="PTHR30598">
    <property type="entry name" value="NITRATE REDUCTASE PRIVATE CHAPERONE, REDOX ENZYME MATURATION PROTEIN REMP FAMILY"/>
    <property type="match status" value="1"/>
</dbReference>
<dbReference type="Pfam" id="PF02665">
    <property type="entry name" value="Nitrate_red_gam"/>
    <property type="match status" value="1"/>
</dbReference>
<evidence type="ECO:0000256" key="16">
    <source>
        <dbReference type="ARBA" id="ARBA00061095"/>
    </source>
</evidence>
<dbReference type="InterPro" id="IPR023234">
    <property type="entry name" value="NarG-like_domain"/>
</dbReference>
<proteinExistence type="inferred from homology"/>
<keyword evidence="5" id="KW-1003">Cell membrane</keyword>
<dbReference type="InterPro" id="IPR051936">
    <property type="entry name" value="Heme-iron_electron_transfer"/>
</dbReference>
<feature type="binding site" description="axial binding residue" evidence="20">
    <location>
        <position position="224"/>
    </location>
    <ligand>
        <name>heme b</name>
        <dbReference type="ChEBI" id="CHEBI:60344"/>
        <label>1</label>
    </ligand>
    <ligandPart>
        <name>Fe</name>
        <dbReference type="ChEBI" id="CHEBI:18248"/>
    </ligandPart>
</feature>
<dbReference type="GO" id="GO:0019645">
    <property type="term" value="P:anaerobic electron transport chain"/>
    <property type="evidence" value="ECO:0007669"/>
    <property type="project" value="TreeGrafter"/>
</dbReference>
<keyword evidence="12 20" id="KW-0408">Iron</keyword>
<evidence type="ECO:0000256" key="13">
    <source>
        <dbReference type="ARBA" id="ARBA00023063"/>
    </source>
</evidence>
<dbReference type="AlphaFoldDB" id="A0A0V8RZF2"/>
<comment type="function">
    <text evidence="15">Does not seem to have nitrate reductase activity.</text>
</comment>
<comment type="caution">
    <text evidence="23">The sequence shown here is derived from an EMBL/GenBank/DDBJ whole genome shotgun (WGS) entry which is preliminary data.</text>
</comment>
<dbReference type="InterPro" id="IPR036197">
    <property type="entry name" value="NarG-like_sf"/>
</dbReference>
<evidence type="ECO:0000256" key="8">
    <source>
        <dbReference type="ARBA" id="ARBA00022723"/>
    </source>
</evidence>
<feature type="transmembrane region" description="Helical" evidence="21">
    <location>
        <begin position="108"/>
        <end position="127"/>
    </location>
</feature>
<evidence type="ECO:0000256" key="2">
    <source>
        <dbReference type="ARBA" id="ARBA00001970"/>
    </source>
</evidence>
<dbReference type="GO" id="GO:0042128">
    <property type="term" value="P:nitrate assimilation"/>
    <property type="evidence" value="ECO:0007669"/>
    <property type="project" value="UniProtKB-KW"/>
</dbReference>
<comment type="cofactor">
    <cofactor evidence="1">
        <name>Mo-bis(molybdopterin guanine dinucleotide)</name>
        <dbReference type="ChEBI" id="CHEBI:60539"/>
    </cofactor>
</comment>
<accession>A0A0V8RZF2</accession>
<feature type="binding site" description="axial binding residue" evidence="20">
    <location>
        <position position="82"/>
    </location>
    <ligand>
        <name>heme b</name>
        <dbReference type="ChEBI" id="CHEBI:60344"/>
        <label>1</label>
    </ligand>
    <ligandPart>
        <name>Fe</name>
        <dbReference type="ChEBI" id="CHEBI:18248"/>
    </ligandPart>
</feature>
<evidence type="ECO:0000256" key="21">
    <source>
        <dbReference type="SAM" id="Phobius"/>
    </source>
</evidence>
<dbReference type="PANTHER" id="PTHR30598:SF3">
    <property type="entry name" value="RESPIRATORY NITRATE REDUCTASE 1 GAMMA CHAIN"/>
    <property type="match status" value="1"/>
</dbReference>
<dbReference type="GO" id="GO:0009325">
    <property type="term" value="C:nitrate reductase complex"/>
    <property type="evidence" value="ECO:0007669"/>
    <property type="project" value="InterPro"/>
</dbReference>
<evidence type="ECO:0000256" key="3">
    <source>
        <dbReference type="ARBA" id="ARBA00004651"/>
    </source>
</evidence>
<feature type="domain" description="NarG-like" evidence="22">
    <location>
        <begin position="22"/>
        <end position="243"/>
    </location>
</feature>
<evidence type="ECO:0000256" key="20">
    <source>
        <dbReference type="PIRSR" id="PIRSR603816-1"/>
    </source>
</evidence>
<feature type="transmembrane region" description="Helical" evidence="21">
    <location>
        <begin position="201"/>
        <end position="219"/>
    </location>
</feature>
<evidence type="ECO:0000256" key="18">
    <source>
        <dbReference type="ARBA" id="ARBA00061480"/>
    </source>
</evidence>
<dbReference type="GO" id="GO:0009055">
    <property type="term" value="F:electron transfer activity"/>
    <property type="evidence" value="ECO:0007669"/>
    <property type="project" value="TreeGrafter"/>
</dbReference>
<dbReference type="GO" id="GO:0008940">
    <property type="term" value="F:nitrate reductase activity"/>
    <property type="evidence" value="ECO:0007669"/>
    <property type="project" value="InterPro"/>
</dbReference>
<dbReference type="RefSeq" id="WP_060566210.1">
    <property type="nucleotide sequence ID" value="NZ_CP040006.1"/>
</dbReference>
<evidence type="ECO:0000256" key="17">
    <source>
        <dbReference type="ARBA" id="ARBA00061196"/>
    </source>
</evidence>
<feature type="binding site" description="axial binding residue" evidence="20">
    <location>
        <position position="72"/>
    </location>
    <ligand>
        <name>heme b</name>
        <dbReference type="ChEBI" id="CHEBI:60344"/>
        <label>1</label>
    </ligand>
    <ligandPart>
        <name>Fe</name>
        <dbReference type="ChEBI" id="CHEBI:18248"/>
    </ligandPart>
</feature>